<evidence type="ECO:0000256" key="6">
    <source>
        <dbReference type="ARBA" id="ARBA00022741"/>
    </source>
</evidence>
<evidence type="ECO:0000256" key="8">
    <source>
        <dbReference type="ARBA" id="ARBA00022840"/>
    </source>
</evidence>
<evidence type="ECO:0000256" key="14">
    <source>
        <dbReference type="SAM" id="SignalP"/>
    </source>
</evidence>
<evidence type="ECO:0000256" key="12">
    <source>
        <dbReference type="PROSITE-ProRule" id="PRU10141"/>
    </source>
</evidence>
<dbReference type="PROSITE" id="PS00107">
    <property type="entry name" value="PROTEIN_KINASE_ATP"/>
    <property type="match status" value="1"/>
</dbReference>
<dbReference type="InterPro" id="IPR025287">
    <property type="entry name" value="WAK_GUB"/>
</dbReference>
<feature type="domain" description="Protein kinase" evidence="15">
    <location>
        <begin position="337"/>
        <end position="615"/>
    </location>
</feature>
<evidence type="ECO:0000256" key="10">
    <source>
        <dbReference type="ARBA" id="ARBA00023136"/>
    </source>
</evidence>
<dbReference type="EMBL" id="JAMSHJ010000006">
    <property type="protein sequence ID" value="KAI5394265.1"/>
    <property type="molecule type" value="Genomic_DNA"/>
</dbReference>
<evidence type="ECO:0000256" key="2">
    <source>
        <dbReference type="ARBA" id="ARBA00022527"/>
    </source>
</evidence>
<dbReference type="Gene3D" id="1.10.510.10">
    <property type="entry name" value="Transferase(Phosphotransferase) domain 1"/>
    <property type="match status" value="1"/>
</dbReference>
<dbReference type="PANTHER" id="PTHR27009">
    <property type="entry name" value="RUST RESISTANCE KINASE LR10-RELATED"/>
    <property type="match status" value="1"/>
</dbReference>
<dbReference type="OrthoDB" id="544400at2759"/>
<keyword evidence="3" id="KW-0808">Transferase</keyword>
<evidence type="ECO:0000259" key="15">
    <source>
        <dbReference type="PROSITE" id="PS50011"/>
    </source>
</evidence>
<dbReference type="InterPro" id="IPR045874">
    <property type="entry name" value="LRK10/LRL21-25-like"/>
</dbReference>
<dbReference type="GO" id="GO:0004674">
    <property type="term" value="F:protein serine/threonine kinase activity"/>
    <property type="evidence" value="ECO:0007669"/>
    <property type="project" value="UniProtKB-KW"/>
</dbReference>
<comment type="caution">
    <text evidence="16">The sequence shown here is derived from an EMBL/GenBank/DDBJ whole genome shotgun (WGS) entry which is preliminary data.</text>
</comment>
<reference evidence="16 17" key="1">
    <citation type="journal article" date="2022" name="Nat. Genet.">
        <title>Improved pea reference genome and pan-genome highlight genomic features and evolutionary characteristics.</title>
        <authorList>
            <person name="Yang T."/>
            <person name="Liu R."/>
            <person name="Luo Y."/>
            <person name="Hu S."/>
            <person name="Wang D."/>
            <person name="Wang C."/>
            <person name="Pandey M.K."/>
            <person name="Ge S."/>
            <person name="Xu Q."/>
            <person name="Li N."/>
            <person name="Li G."/>
            <person name="Huang Y."/>
            <person name="Saxena R.K."/>
            <person name="Ji Y."/>
            <person name="Li M."/>
            <person name="Yan X."/>
            <person name="He Y."/>
            <person name="Liu Y."/>
            <person name="Wang X."/>
            <person name="Xiang C."/>
            <person name="Varshney R.K."/>
            <person name="Ding H."/>
            <person name="Gao S."/>
            <person name="Zong X."/>
        </authorList>
    </citation>
    <scope>NUCLEOTIDE SEQUENCE [LARGE SCALE GENOMIC DNA]</scope>
    <source>
        <strain evidence="16 17">cv. Zhongwan 6</strain>
    </source>
</reference>
<dbReference type="InterPro" id="IPR011009">
    <property type="entry name" value="Kinase-like_dom_sf"/>
</dbReference>
<accession>A0A9D5A682</accession>
<dbReference type="Proteomes" id="UP001058974">
    <property type="component" value="Chromosome 6"/>
</dbReference>
<gene>
    <name evidence="16" type="ORF">KIW84_061091</name>
</gene>
<evidence type="ECO:0000313" key="16">
    <source>
        <dbReference type="EMBL" id="KAI5394265.1"/>
    </source>
</evidence>
<dbReference type="InterPro" id="IPR017441">
    <property type="entry name" value="Protein_kinase_ATP_BS"/>
</dbReference>
<keyword evidence="5 14" id="KW-0732">Signal</keyword>
<keyword evidence="11" id="KW-0325">Glycoprotein</keyword>
<keyword evidence="6 12" id="KW-0547">Nucleotide-binding</keyword>
<evidence type="ECO:0000313" key="17">
    <source>
        <dbReference type="Proteomes" id="UP001058974"/>
    </source>
</evidence>
<feature type="binding site" evidence="12">
    <location>
        <position position="365"/>
    </location>
    <ligand>
        <name>ATP</name>
        <dbReference type="ChEBI" id="CHEBI:30616"/>
    </ligand>
</feature>
<keyword evidence="4 13" id="KW-0812">Transmembrane</keyword>
<keyword evidence="17" id="KW-1185">Reference proteome</keyword>
<dbReference type="Pfam" id="PF00069">
    <property type="entry name" value="Pkinase"/>
    <property type="match status" value="1"/>
</dbReference>
<evidence type="ECO:0000256" key="13">
    <source>
        <dbReference type="SAM" id="Phobius"/>
    </source>
</evidence>
<dbReference type="FunFam" id="1.10.510.10:FF:000590">
    <property type="entry name" value="PR5-like receptor kinase"/>
    <property type="match status" value="1"/>
</dbReference>
<feature type="chain" id="PRO_5038548088" description="Protein kinase domain-containing protein" evidence="14">
    <location>
        <begin position="26"/>
        <end position="658"/>
    </location>
</feature>
<sequence length="658" mass="74156">MSWKMLVNLTVIIILLWLYPLPCLTQTNHQCLVSSCGDIRNITYPFRLKGEPEKCGDPNYELSCENNQTILNLDSGKYFVEAINYNNSTIRITDSGVNKHNCSSIPLYTLTNESFTTEKPYSLLNNNKNLVTVAFISCAASVTSPIYMDTSSCMKGSINSSNYAVFGDLKISELEDSCSILVMVMISNLNKGDNNNVSYVKIHQQLVYGLELSWSEIFCKECQGRGSCKLNNKNEVIGCSRGRPCSRDDISSFKCALKVVIHAAKDVTEGPHKLGGIIGIVILVRVIGGLLFIPMYMIYKWRRRHLSAYDSVEEFLKTHNNLMPIRYSYSDIKRMTKGFKDKLGEGGYGSVYKGQLRNGHLVAIKMLGGKSRANGQEFINEVATIGTIHHVNVVHLIGFCVEKSKRALVYEFMPNGSLEKHIFSRERLSSLSCEKMFDIALGVARGIEYLHRGCDMRILHFDIKPHNILLDVNFTPKVSDFGLAKLYPIDNSIVSLTAARGTMGYMAPELFYKNIGGVSYKADVYSFGMLLMEMVSRRRNMNENEDRKSQVYFPSWVYDQFSEGNEIEMGNGTEEEERMSKKMIIVALWCIQMKPSDRPSMNKVVELLEGDVEALEMPPKPFQTPKGMSGQGIGQFRNLPWLLPGESTNSLTIVINRR</sequence>
<dbReference type="Gene3D" id="3.30.200.20">
    <property type="entry name" value="Phosphorylase Kinase, domain 1"/>
    <property type="match status" value="1"/>
</dbReference>
<dbReference type="Pfam" id="PF13947">
    <property type="entry name" value="GUB_WAK_bind"/>
    <property type="match status" value="1"/>
</dbReference>
<dbReference type="InterPro" id="IPR000719">
    <property type="entry name" value="Prot_kinase_dom"/>
</dbReference>
<dbReference type="GO" id="GO:0030247">
    <property type="term" value="F:polysaccharide binding"/>
    <property type="evidence" value="ECO:0007669"/>
    <property type="project" value="InterPro"/>
</dbReference>
<dbReference type="GO" id="GO:0005524">
    <property type="term" value="F:ATP binding"/>
    <property type="evidence" value="ECO:0007669"/>
    <property type="project" value="UniProtKB-UniRule"/>
</dbReference>
<organism evidence="16 17">
    <name type="scientific">Pisum sativum</name>
    <name type="common">Garden pea</name>
    <name type="synonym">Lathyrus oleraceus</name>
    <dbReference type="NCBI Taxonomy" id="3888"/>
    <lineage>
        <taxon>Eukaryota</taxon>
        <taxon>Viridiplantae</taxon>
        <taxon>Streptophyta</taxon>
        <taxon>Embryophyta</taxon>
        <taxon>Tracheophyta</taxon>
        <taxon>Spermatophyta</taxon>
        <taxon>Magnoliopsida</taxon>
        <taxon>eudicotyledons</taxon>
        <taxon>Gunneridae</taxon>
        <taxon>Pentapetalae</taxon>
        <taxon>rosids</taxon>
        <taxon>fabids</taxon>
        <taxon>Fabales</taxon>
        <taxon>Fabaceae</taxon>
        <taxon>Papilionoideae</taxon>
        <taxon>50 kb inversion clade</taxon>
        <taxon>NPAAA clade</taxon>
        <taxon>Hologalegina</taxon>
        <taxon>IRL clade</taxon>
        <taxon>Fabeae</taxon>
        <taxon>Lathyrus</taxon>
    </lineage>
</organism>
<feature type="signal peptide" evidence="14">
    <location>
        <begin position="1"/>
        <end position="25"/>
    </location>
</feature>
<feature type="transmembrane region" description="Helical" evidence="13">
    <location>
        <begin position="274"/>
        <end position="299"/>
    </location>
</feature>
<dbReference type="GO" id="GO:0016020">
    <property type="term" value="C:membrane"/>
    <property type="evidence" value="ECO:0007669"/>
    <property type="project" value="UniProtKB-SubCell"/>
</dbReference>
<evidence type="ECO:0000256" key="3">
    <source>
        <dbReference type="ARBA" id="ARBA00022679"/>
    </source>
</evidence>
<evidence type="ECO:0000256" key="11">
    <source>
        <dbReference type="ARBA" id="ARBA00023180"/>
    </source>
</evidence>
<protein>
    <recommendedName>
        <fullName evidence="15">Protein kinase domain-containing protein</fullName>
    </recommendedName>
</protein>
<dbReference type="Gramene" id="Psat06G0109100-T1">
    <property type="protein sequence ID" value="KAI5394265.1"/>
    <property type="gene ID" value="KIW84_061091"/>
</dbReference>
<keyword evidence="9 13" id="KW-1133">Transmembrane helix</keyword>
<dbReference type="InterPro" id="IPR008271">
    <property type="entry name" value="Ser/Thr_kinase_AS"/>
</dbReference>
<dbReference type="AlphaFoldDB" id="A0A9D5A682"/>
<evidence type="ECO:0000256" key="7">
    <source>
        <dbReference type="ARBA" id="ARBA00022777"/>
    </source>
</evidence>
<keyword evidence="2" id="KW-0723">Serine/threonine-protein kinase</keyword>
<dbReference type="PROSITE" id="PS00108">
    <property type="entry name" value="PROTEIN_KINASE_ST"/>
    <property type="match status" value="1"/>
</dbReference>
<dbReference type="FunFam" id="3.30.200.20:FF:000178">
    <property type="entry name" value="serine/threonine-protein kinase PBS1-like"/>
    <property type="match status" value="1"/>
</dbReference>
<evidence type="ECO:0000256" key="9">
    <source>
        <dbReference type="ARBA" id="ARBA00022989"/>
    </source>
</evidence>
<name>A0A9D5A682_PEA</name>
<dbReference type="SUPFAM" id="SSF56112">
    <property type="entry name" value="Protein kinase-like (PK-like)"/>
    <property type="match status" value="1"/>
</dbReference>
<keyword evidence="10 13" id="KW-0472">Membrane</keyword>
<dbReference type="PROSITE" id="PS50011">
    <property type="entry name" value="PROTEIN_KINASE_DOM"/>
    <property type="match status" value="1"/>
</dbReference>
<keyword evidence="7" id="KW-0418">Kinase</keyword>
<evidence type="ECO:0000256" key="5">
    <source>
        <dbReference type="ARBA" id="ARBA00022729"/>
    </source>
</evidence>
<dbReference type="SMART" id="SM00220">
    <property type="entry name" value="S_TKc"/>
    <property type="match status" value="1"/>
</dbReference>
<dbReference type="CDD" id="cd14066">
    <property type="entry name" value="STKc_IRAK"/>
    <property type="match status" value="1"/>
</dbReference>
<proteinExistence type="predicted"/>
<evidence type="ECO:0000256" key="1">
    <source>
        <dbReference type="ARBA" id="ARBA00004479"/>
    </source>
</evidence>
<comment type="subcellular location">
    <subcellularLocation>
        <location evidence="1">Membrane</location>
        <topology evidence="1">Single-pass type I membrane protein</topology>
    </subcellularLocation>
</comment>
<evidence type="ECO:0000256" key="4">
    <source>
        <dbReference type="ARBA" id="ARBA00022692"/>
    </source>
</evidence>
<keyword evidence="8 12" id="KW-0067">ATP-binding</keyword>